<proteinExistence type="inferred from homology"/>
<protein>
    <recommendedName>
        <fullName evidence="7">Nucleosome assembly protein 1-like 4</fullName>
    </recommendedName>
</protein>
<evidence type="ECO:0000256" key="2">
    <source>
        <dbReference type="ARBA" id="ARBA00009947"/>
    </source>
</evidence>
<dbReference type="GO" id="GO:0006334">
    <property type="term" value="P:nucleosome assembly"/>
    <property type="evidence" value="ECO:0007669"/>
    <property type="project" value="InterPro"/>
</dbReference>
<comment type="subcellular location">
    <subcellularLocation>
        <location evidence="1">Nucleus</location>
    </subcellularLocation>
</comment>
<evidence type="ECO:0000256" key="3">
    <source>
        <dbReference type="ARBA" id="ARBA00023242"/>
    </source>
</evidence>
<comment type="similarity">
    <text evidence="2 4">Belongs to the nucleosome assembly protein (NAP) family.</text>
</comment>
<evidence type="ECO:0000256" key="1">
    <source>
        <dbReference type="ARBA" id="ARBA00004123"/>
    </source>
</evidence>
<dbReference type="Gene3D" id="1.20.5.1500">
    <property type="match status" value="1"/>
</dbReference>
<feature type="compositionally biased region" description="Acidic residues" evidence="5">
    <location>
        <begin position="340"/>
        <end position="352"/>
    </location>
</feature>
<keyword evidence="3" id="KW-0539">Nucleus</keyword>
<feature type="compositionally biased region" description="Low complexity" evidence="5">
    <location>
        <begin position="316"/>
        <end position="337"/>
    </location>
</feature>
<evidence type="ECO:0000256" key="4">
    <source>
        <dbReference type="RuleBase" id="RU003876"/>
    </source>
</evidence>
<dbReference type="Pfam" id="PF00956">
    <property type="entry name" value="NAP"/>
    <property type="match status" value="1"/>
</dbReference>
<dbReference type="GO" id="GO:0005634">
    <property type="term" value="C:nucleus"/>
    <property type="evidence" value="ECO:0007669"/>
    <property type="project" value="UniProtKB-SubCell"/>
</dbReference>
<dbReference type="InterPro" id="IPR037231">
    <property type="entry name" value="NAP-like_sf"/>
</dbReference>
<evidence type="ECO:0000256" key="5">
    <source>
        <dbReference type="SAM" id="MobiDB-lite"/>
    </source>
</evidence>
<dbReference type="FunFam" id="3.30.1120.90:FF:000005">
    <property type="entry name" value="Nucleosome assembly protein11"/>
    <property type="match status" value="1"/>
</dbReference>
<feature type="region of interest" description="Disordered" evidence="5">
    <location>
        <begin position="309"/>
        <end position="352"/>
    </location>
</feature>
<sequence length="352" mass="40115">MSSEGDAGNVGAHRPFEDSRAAEMFGGEPQRVSVEQLPEPLKNRLRALKQLQATTAVLEAKFFQDVHAMECRYHKEYTKLNMKRDEIVRGTYEPSEDDLFPGDPFPAIQGELAEKLSKELKLEGPGIPDFWPTIFKNVAMLSDTVYPHDEPILKHLQDVRCSLNEQPMGFKLEFHFSPNEYFSNTVLTKEYFMKCAPDSDDPFSFEGPEIFRSKGCTIDWFNGKNITVKTVKKRQRNKLRGQTRTVTKQVQAESFFNFFSPPEIPEDNSEMDEETQSVLSADFELGHYIRERIVPHAVLYYTGELLDEDYEDDTTSESSEGDLSPGSEESENSGSKSQETEEGEPEEGTEEE</sequence>
<accession>A0A0K8SX17</accession>
<dbReference type="InterPro" id="IPR002164">
    <property type="entry name" value="NAP_family"/>
</dbReference>
<name>A0A0K8SX17_LYGHE</name>
<evidence type="ECO:0008006" key="7">
    <source>
        <dbReference type="Google" id="ProtNLM"/>
    </source>
</evidence>
<dbReference type="AlphaFoldDB" id="A0A0K8SX17"/>
<dbReference type="Gene3D" id="3.30.1120.90">
    <property type="entry name" value="Nucleosome assembly protein"/>
    <property type="match status" value="1"/>
</dbReference>
<organism evidence="6">
    <name type="scientific">Lygus hesperus</name>
    <name type="common">Western plant bug</name>
    <dbReference type="NCBI Taxonomy" id="30085"/>
    <lineage>
        <taxon>Eukaryota</taxon>
        <taxon>Metazoa</taxon>
        <taxon>Ecdysozoa</taxon>
        <taxon>Arthropoda</taxon>
        <taxon>Hexapoda</taxon>
        <taxon>Insecta</taxon>
        <taxon>Pterygota</taxon>
        <taxon>Neoptera</taxon>
        <taxon>Paraneoptera</taxon>
        <taxon>Hemiptera</taxon>
        <taxon>Heteroptera</taxon>
        <taxon>Panheteroptera</taxon>
        <taxon>Cimicomorpha</taxon>
        <taxon>Miridae</taxon>
        <taxon>Mirini</taxon>
        <taxon>Lygus</taxon>
    </lineage>
</organism>
<reference evidence="6" key="1">
    <citation type="submission" date="2014-09" db="EMBL/GenBank/DDBJ databases">
        <authorList>
            <person name="Magalhaes I.L.F."/>
            <person name="Oliveira U."/>
            <person name="Santos F.R."/>
            <person name="Vidigal T.H.D.A."/>
            <person name="Brescovit A.D."/>
            <person name="Santos A.J."/>
        </authorList>
    </citation>
    <scope>NUCLEOTIDE SEQUENCE</scope>
</reference>
<dbReference type="PANTHER" id="PTHR11875">
    <property type="entry name" value="TESTIS-SPECIFIC Y-ENCODED PROTEIN"/>
    <property type="match status" value="1"/>
</dbReference>
<evidence type="ECO:0000313" key="6">
    <source>
        <dbReference type="EMBL" id="JAG57843.1"/>
    </source>
</evidence>
<dbReference type="EMBL" id="GBRD01007978">
    <property type="protein sequence ID" value="JAG57843.1"/>
    <property type="molecule type" value="Transcribed_RNA"/>
</dbReference>
<dbReference type="SUPFAM" id="SSF143113">
    <property type="entry name" value="NAP-like"/>
    <property type="match status" value="1"/>
</dbReference>